<dbReference type="InterPro" id="IPR002156">
    <property type="entry name" value="RNaseH_domain"/>
</dbReference>
<dbReference type="PROSITE" id="PS50879">
    <property type="entry name" value="RNASE_H_1"/>
    <property type="match status" value="1"/>
</dbReference>
<evidence type="ECO:0000313" key="5">
    <source>
        <dbReference type="EMBL" id="PPQ81181.1"/>
    </source>
</evidence>
<dbReference type="InParanoid" id="A0A409WRS4"/>
<dbReference type="InterPro" id="IPR012337">
    <property type="entry name" value="RNaseH-like_sf"/>
</dbReference>
<evidence type="ECO:0000259" key="4">
    <source>
        <dbReference type="PROSITE" id="PS50879"/>
    </source>
</evidence>
<organism evidence="5 6">
    <name type="scientific">Panaeolus cyanescens</name>
    <dbReference type="NCBI Taxonomy" id="181874"/>
    <lineage>
        <taxon>Eukaryota</taxon>
        <taxon>Fungi</taxon>
        <taxon>Dikarya</taxon>
        <taxon>Basidiomycota</taxon>
        <taxon>Agaricomycotina</taxon>
        <taxon>Agaricomycetes</taxon>
        <taxon>Agaricomycetidae</taxon>
        <taxon>Agaricales</taxon>
        <taxon>Agaricineae</taxon>
        <taxon>Galeropsidaceae</taxon>
        <taxon>Panaeolus</taxon>
    </lineage>
</organism>
<evidence type="ECO:0000256" key="1">
    <source>
        <dbReference type="SAM" id="Coils"/>
    </source>
</evidence>
<dbReference type="Gene3D" id="3.60.10.10">
    <property type="entry name" value="Endonuclease/exonuclease/phosphatase"/>
    <property type="match status" value="1"/>
</dbReference>
<evidence type="ECO:0000313" key="6">
    <source>
        <dbReference type="Proteomes" id="UP000284842"/>
    </source>
</evidence>
<dbReference type="CDD" id="cd09276">
    <property type="entry name" value="Rnase_HI_RT_non_LTR"/>
    <property type="match status" value="1"/>
</dbReference>
<keyword evidence="6" id="KW-1185">Reference proteome</keyword>
<dbReference type="InterPro" id="IPR000477">
    <property type="entry name" value="RT_dom"/>
</dbReference>
<dbReference type="InterPro" id="IPR036397">
    <property type="entry name" value="RNaseH_sf"/>
</dbReference>
<sequence>MDSALTLLSKDGIYGPNNTPDLFAMGEVLFGVVRQGGQPSGTASRLKAVALILQNMTIQEGEKGNGREGGVSQEEVVKVTETAMGVMRKEWERMYGELGKRVEEAIEAGGKKIEERVRGLLETYGEGEKTAREELLSKIPKTFAKVVEEGGWEGTKGRGGTTTQREGGGDRREGPAGGQGKANKFAKRQVMIEKAPGFESWNLYELEDAAIIAKVNIALNNARKELRPNSPIARFEAVRKMPRGGVLLTADNEETAKWVKGGGRMRFLENLGCTTTIAEKGYRVAVDYVPVYTRPEDAEERRRMEERNEFAPGSIIEARWMKHPSRRRPGQQVATMQITMRRARQANRIINEGLKFDNKIGEGRRVEAIPCVCYNCQEVDAKHIAINCPNETTCLGCGGNHNHRTCDNYDPQTYYCKNCDMQGDHGPGSKDCPRYLEARARIEARVPGNGDELYEETDSESLEGEEVGDEGDQYPEKEEGEMQEVEQEETQIITTKVDKQWRKKEKKKQKRARQKAKAGAADSTTEEETDSGRDHGSESEGGRESMGGKKSGTQTRSGGGTIPLSQATLDEIMRRKSGNGDTGSWADMTESQERQIDALRAMRRIYERLRQKTNLKIWQQNLNKSLTAQLEMLHKVDPKVYDIVLVQEPHIDFLGNTRANAGWRVVYPTGHRDNPRLTRAVTFISSTISTSDWTPETIASQDVVLTRLKASTQTINVYNIYNDCKHDDSMNAVINDVWERRAGEVGDGDEGWMWAGDFNRHHPMWDDDANHHLFTRANLRAAQKLINNLIAFDLRMILPKGTPTLEALATKNRTRVDNVFCSQELEERIIRCRVKEGDRVGKTDHFPISIEIDMTITRATERPSHNFRLTDWDFFRKELGEKLDTLPRPREFRRGELDAFVQARIALESAIDDTIEKVVPKTKRVPWRKRWWTKDLENLQQRVKRAGRKVTRARRRGRGRERVEELEKRFRKERNTYTQAIKDEKKRHWEEWLEELDDKEVWIAGKMVGSGGSDGGRTRVPTLKGEGENEISTNEEKGKAFFEAFFPKRVAPRVDNEPTASRAKWRYSPTTDEEIDEAIRSLKPYKKSRPDTAPNCVFVKAREMLVPFLGPLFRATDTLAFYPADWKLTETPILRKPGRGDYTTPGAYRPIVLAHGMARILNMCKTRSLTENAERHGLLPANHFGGRAGRTTMDSVQLLVKTVFDAWRRRDVAAALFLDVKGAFPSVAIDVLLNEMRKKGIPEGHIEWVRRRNEGRRTRLVFDDFTTEEFEVDDGLDQGDAQSLILYLIYNADLPDMSNTRSKVTVLAFVDDVGVLATARSFEEAHRNIVKTMDGGTGIRKWAKSHNCSFGLEKFQLVDFSRKKEVDDEGQRVDIPRPELKLRGLTITPSRHAKFLGLILDQELRWREQNTKVVTKASYWATQLQRLAKNKGGVGHKNLRRLFIGTALPRILYGIEVFDPPRRGRARQFRSALEKKLDSIIGRVAVTIVGGMRTSPRDVAMAHADLDPAKIVIERAYARAAIRLATLPKTHPLSSHVSRVSKRGVQRFPSPMHLLMRYFDISVTAIEKIAPHLRLMWDAKRVELEATEGREETVRREEGRRAGERDIYTDGSLTEHGVAGAAVWMKRGIERGRKATRIGDADENTVYEGELMGLILGMEIACEKGLKGTIHIGLDNQAVLATIRTRRANHAQQLWKKFEGLVKQYLKKDGRNKLKLRWVPGHEGVEGNERADEAAREATERGREAEGDDRQDVDLTDEEEEVPISRAATRQRLMRGITEKRKSEWRESKRHERFKVFDSTLPSRNFGKLTNKMQRKQASIIFQLRTGHAQLKKHLHRIGKADSPTCESCGKKDETVYHFLMECKSHEVARRRHFAYLGRNSATMHRLLSDKRVTVKLFRYLNDTKRFTHNLGTFDTANTESPTNN</sequence>
<evidence type="ECO:0008006" key="7">
    <source>
        <dbReference type="Google" id="ProtNLM"/>
    </source>
</evidence>
<protein>
    <recommendedName>
        <fullName evidence="7">RNase H type-1 domain-containing protein</fullName>
    </recommendedName>
</protein>
<keyword evidence="1" id="KW-0175">Coiled coil</keyword>
<dbReference type="InterPro" id="IPR036691">
    <property type="entry name" value="Endo/exonu/phosph_ase_sf"/>
</dbReference>
<dbReference type="GO" id="GO:0004523">
    <property type="term" value="F:RNA-DNA hybrid ribonuclease activity"/>
    <property type="evidence" value="ECO:0007669"/>
    <property type="project" value="InterPro"/>
</dbReference>
<dbReference type="Pfam" id="PF14529">
    <property type="entry name" value="Exo_endo_phos_2"/>
    <property type="match status" value="1"/>
</dbReference>
<comment type="caution">
    <text evidence="5">The sequence shown here is derived from an EMBL/GenBank/DDBJ whole genome shotgun (WGS) entry which is preliminary data.</text>
</comment>
<dbReference type="SUPFAM" id="SSF53098">
    <property type="entry name" value="Ribonuclease H-like"/>
    <property type="match status" value="1"/>
</dbReference>
<dbReference type="Proteomes" id="UP000284842">
    <property type="component" value="Unassembled WGS sequence"/>
</dbReference>
<name>A0A409WRS4_9AGAR</name>
<feature type="coiled-coil region" evidence="1">
    <location>
        <begin position="936"/>
        <end position="983"/>
    </location>
</feature>
<reference evidence="5 6" key="1">
    <citation type="journal article" date="2018" name="Evol. Lett.">
        <title>Horizontal gene cluster transfer increased hallucinogenic mushroom diversity.</title>
        <authorList>
            <person name="Reynolds H.T."/>
            <person name="Vijayakumar V."/>
            <person name="Gluck-Thaler E."/>
            <person name="Korotkin H.B."/>
            <person name="Matheny P.B."/>
            <person name="Slot J.C."/>
        </authorList>
    </citation>
    <scope>NUCLEOTIDE SEQUENCE [LARGE SCALE GENOMIC DNA]</scope>
    <source>
        <strain evidence="5 6">2629</strain>
    </source>
</reference>
<feature type="compositionally biased region" description="Basic residues" evidence="2">
    <location>
        <begin position="501"/>
        <end position="516"/>
    </location>
</feature>
<feature type="region of interest" description="Disordered" evidence="2">
    <location>
        <begin position="444"/>
        <end position="569"/>
    </location>
</feature>
<dbReference type="Pfam" id="PF00078">
    <property type="entry name" value="RVT_1"/>
    <property type="match status" value="1"/>
</dbReference>
<feature type="region of interest" description="Disordered" evidence="2">
    <location>
        <begin position="1725"/>
        <end position="1761"/>
    </location>
</feature>
<evidence type="ECO:0000259" key="3">
    <source>
        <dbReference type="PROSITE" id="PS50878"/>
    </source>
</evidence>
<dbReference type="SUPFAM" id="SSF56219">
    <property type="entry name" value="DNase I-like"/>
    <property type="match status" value="1"/>
</dbReference>
<feature type="domain" description="RNase H type-1" evidence="4">
    <location>
        <begin position="1601"/>
        <end position="1740"/>
    </location>
</feature>
<evidence type="ECO:0000256" key="2">
    <source>
        <dbReference type="SAM" id="MobiDB-lite"/>
    </source>
</evidence>
<dbReference type="EMBL" id="NHTK01005303">
    <property type="protein sequence ID" value="PPQ81181.1"/>
    <property type="molecule type" value="Genomic_DNA"/>
</dbReference>
<dbReference type="PANTHER" id="PTHR33481:SF1">
    <property type="entry name" value="ENDONUCLEASE_EXONUCLEASE_PHOSPHATASE DOMAIN-CONTAINING PROTEIN-RELATED"/>
    <property type="match status" value="1"/>
</dbReference>
<accession>A0A409WRS4</accession>
<dbReference type="PROSITE" id="PS50878">
    <property type="entry name" value="RT_POL"/>
    <property type="match status" value="1"/>
</dbReference>
<dbReference type="Pfam" id="PF00075">
    <property type="entry name" value="RNase_H"/>
    <property type="match status" value="1"/>
</dbReference>
<dbReference type="GO" id="GO:0003676">
    <property type="term" value="F:nucleic acid binding"/>
    <property type="evidence" value="ECO:0007669"/>
    <property type="project" value="InterPro"/>
</dbReference>
<feature type="compositionally biased region" description="Basic and acidic residues" evidence="2">
    <location>
        <begin position="1725"/>
        <end position="1753"/>
    </location>
</feature>
<feature type="region of interest" description="Disordered" evidence="2">
    <location>
        <begin position="150"/>
        <end position="184"/>
    </location>
</feature>
<dbReference type="OrthoDB" id="412006at2759"/>
<dbReference type="Gene3D" id="3.30.420.10">
    <property type="entry name" value="Ribonuclease H-like superfamily/Ribonuclease H"/>
    <property type="match status" value="1"/>
</dbReference>
<proteinExistence type="predicted"/>
<dbReference type="STRING" id="181874.A0A409WRS4"/>
<feature type="domain" description="Reverse transcriptase" evidence="3">
    <location>
        <begin position="1115"/>
        <end position="1400"/>
    </location>
</feature>
<feature type="compositionally biased region" description="Acidic residues" evidence="2">
    <location>
        <begin position="452"/>
        <end position="489"/>
    </location>
</feature>
<gene>
    <name evidence="5" type="ORF">CVT24_009472</name>
</gene>
<feature type="compositionally biased region" description="Basic and acidic residues" evidence="2">
    <location>
        <begin position="530"/>
        <end position="547"/>
    </location>
</feature>
<dbReference type="InterPro" id="IPR005135">
    <property type="entry name" value="Endo/exonuclease/phosphatase"/>
</dbReference>
<dbReference type="PANTHER" id="PTHR33481">
    <property type="entry name" value="REVERSE TRANSCRIPTASE"/>
    <property type="match status" value="1"/>
</dbReference>